<keyword evidence="19" id="KW-0812">Transmembrane</keyword>
<dbReference type="EC" id="4.2.1.1" evidence="17"/>
<dbReference type="GO" id="GO:0008270">
    <property type="term" value="F:zinc ion binding"/>
    <property type="evidence" value="ECO:0007669"/>
    <property type="project" value="UniProtKB-UniRule"/>
</dbReference>
<keyword evidence="19" id="KW-1133">Transmembrane helix</keyword>
<comment type="function">
    <text evidence="17">Reversible hydration of carbon dioxide.</text>
</comment>
<evidence type="ECO:0000256" key="19">
    <source>
        <dbReference type="SAM" id="Phobius"/>
    </source>
</evidence>
<evidence type="ECO:0000256" key="2">
    <source>
        <dbReference type="ARBA" id="ARBA00004609"/>
    </source>
</evidence>
<dbReference type="PANTHER" id="PTHR18952">
    <property type="entry name" value="CARBONIC ANHYDRASE"/>
    <property type="match status" value="1"/>
</dbReference>
<dbReference type="InterPro" id="IPR001148">
    <property type="entry name" value="CA_dom"/>
</dbReference>
<evidence type="ECO:0000256" key="11">
    <source>
        <dbReference type="ARBA" id="ARBA00023157"/>
    </source>
</evidence>
<dbReference type="Pfam" id="PF00194">
    <property type="entry name" value="Carb_anhydrase"/>
    <property type="match status" value="1"/>
</dbReference>
<protein>
    <recommendedName>
        <fullName evidence="17">Carbonic anhydrase</fullName>
        <ecNumber evidence="17">4.2.1.1</ecNumber>
    </recommendedName>
</protein>
<accession>A0A3B4X7V0</accession>
<dbReference type="AlphaFoldDB" id="A0A3B4X7V0"/>
<dbReference type="PROSITE" id="PS51144">
    <property type="entry name" value="ALPHA_CA_2"/>
    <property type="match status" value="1"/>
</dbReference>
<dbReference type="InterPro" id="IPR036398">
    <property type="entry name" value="CA_dom_sf"/>
</dbReference>
<evidence type="ECO:0000256" key="7">
    <source>
        <dbReference type="ARBA" id="ARBA00022723"/>
    </source>
</evidence>
<comment type="function">
    <text evidence="15">Catalyzes the reversible hydration of carbon dioxide into bicarbonate and protons and thus is essential to maintaining intracellular and extracellular pH. May stimulate the sodium/bicarbonate transporter activity of SLC4A4 that acts in pH homeostasis. It is essential for acid overload removal from the retina and retina epithelium, and acid release in the choriocapillaris in the choroid.</text>
</comment>
<dbReference type="Ensembl" id="ENSSLDT00000012627.1">
    <property type="protein sequence ID" value="ENSSLDP00000012181.1"/>
    <property type="gene ID" value="ENSSLDG00000009705.1"/>
</dbReference>
<evidence type="ECO:0000313" key="21">
    <source>
        <dbReference type="Ensembl" id="ENSSLDP00000012181.1"/>
    </source>
</evidence>
<sequence length="398" mass="44427">MDCYNGSDTFYILVIRSTVLWEFGNNIFTSYLEYAVAAFSALYPWSRRANSVSTKPGEIHCKRNVLPEMAHHYHTVPDQLTGYRSTDPDRGTGHQSHSASPAVHHSLRHTGWCYQSQVTCNHTCTGPETWEVVSQHCGGRYQSPVNIVTRRMLPDERLTSFHLTGYQETFHGRLMNNGHTVQLDLPSNIRINGGNLPASYKGLQVHLHWGNAGGPGSEHTIDGEQFPMEMHIVHIKEEYDSIAQAGKDRTGVAVLGFFFQESASANKKFDPLINALKYIPQPTNSTELKGVSLDMFILPYNTMTKYFRYDGSLTTPNCAEAVVWSLFENAIPLSKKQLAAFSQLRFPNGQQMVRTYRPVQPLNGRQVYYSGGHAAAASIVLLITSVLVSSALCLHDTA</sequence>
<name>A0A3B4X7V0_SERLL</name>
<keyword evidence="7 17" id="KW-0479">Metal-binding</keyword>
<evidence type="ECO:0000256" key="12">
    <source>
        <dbReference type="ARBA" id="ARBA00023180"/>
    </source>
</evidence>
<dbReference type="InterPro" id="IPR041874">
    <property type="entry name" value="CA4/CA15"/>
</dbReference>
<feature type="transmembrane region" description="Helical" evidence="19">
    <location>
        <begin position="367"/>
        <end position="394"/>
    </location>
</feature>
<evidence type="ECO:0000256" key="4">
    <source>
        <dbReference type="ARBA" id="ARBA00011736"/>
    </source>
</evidence>
<keyword evidence="10 19" id="KW-0472">Membrane</keyword>
<evidence type="ECO:0000256" key="1">
    <source>
        <dbReference type="ARBA" id="ARBA00001947"/>
    </source>
</evidence>
<evidence type="ECO:0000256" key="3">
    <source>
        <dbReference type="ARBA" id="ARBA00010718"/>
    </source>
</evidence>
<keyword evidence="5" id="KW-1003">Cell membrane</keyword>
<dbReference type="SMART" id="SM01057">
    <property type="entry name" value="Carb_anhydrase"/>
    <property type="match status" value="1"/>
</dbReference>
<dbReference type="PANTHER" id="PTHR18952:SF95">
    <property type="entry name" value="CARBONIC ANHYDRASE 4"/>
    <property type="match status" value="1"/>
</dbReference>
<evidence type="ECO:0000256" key="8">
    <source>
        <dbReference type="ARBA" id="ARBA00022729"/>
    </source>
</evidence>
<comment type="subunit">
    <text evidence="4">Interacts with SLC4A4.</text>
</comment>
<dbReference type="InterPro" id="IPR018338">
    <property type="entry name" value="Carbonic_anhydrase_a-class_CS"/>
</dbReference>
<evidence type="ECO:0000256" key="5">
    <source>
        <dbReference type="ARBA" id="ARBA00022475"/>
    </source>
</evidence>
<dbReference type="GeneTree" id="ENSGT00940000155690"/>
<evidence type="ECO:0000256" key="14">
    <source>
        <dbReference type="ARBA" id="ARBA00023288"/>
    </source>
</evidence>
<keyword evidence="8" id="KW-0732">Signal</keyword>
<comment type="subcellular location">
    <subcellularLocation>
        <location evidence="2">Cell membrane</location>
        <topology evidence="2">Lipid-anchor</topology>
        <topology evidence="2">GPI-anchor</topology>
    </subcellularLocation>
</comment>
<keyword evidence="14" id="KW-0449">Lipoprotein</keyword>
<dbReference type="InterPro" id="IPR023561">
    <property type="entry name" value="Carbonic_anhydrase_a-class"/>
</dbReference>
<evidence type="ECO:0000256" key="16">
    <source>
        <dbReference type="ARBA" id="ARBA00049061"/>
    </source>
</evidence>
<keyword evidence="12" id="KW-0325">Glycoprotein</keyword>
<reference evidence="21" key="1">
    <citation type="submission" date="2025-08" db="UniProtKB">
        <authorList>
            <consortium name="Ensembl"/>
        </authorList>
    </citation>
    <scope>IDENTIFICATION</scope>
</reference>
<feature type="domain" description="Alpha-carbonic anhydrase" evidence="20">
    <location>
        <begin position="110"/>
        <end position="371"/>
    </location>
</feature>
<evidence type="ECO:0000256" key="6">
    <source>
        <dbReference type="ARBA" id="ARBA00022622"/>
    </source>
</evidence>
<dbReference type="Proteomes" id="UP000261360">
    <property type="component" value="Unplaced"/>
</dbReference>
<dbReference type="Gene3D" id="3.10.200.10">
    <property type="entry name" value="Alpha carbonic anhydrase"/>
    <property type="match status" value="1"/>
</dbReference>
<dbReference type="GO" id="GO:0004089">
    <property type="term" value="F:carbonate dehydratase activity"/>
    <property type="evidence" value="ECO:0007669"/>
    <property type="project" value="UniProtKB-UniRule"/>
</dbReference>
<keyword evidence="6" id="KW-0336">GPI-anchor</keyword>
<comment type="similarity">
    <text evidence="3 17">Belongs to the alpha-carbonic anhydrase family.</text>
</comment>
<evidence type="ECO:0000256" key="15">
    <source>
        <dbReference type="ARBA" id="ARBA00045603"/>
    </source>
</evidence>
<dbReference type="FunFam" id="3.10.200.10:FF:000003">
    <property type="entry name" value="Carbonic anhydrase 12"/>
    <property type="match status" value="1"/>
</dbReference>
<dbReference type="GO" id="GO:0098552">
    <property type="term" value="C:side of membrane"/>
    <property type="evidence" value="ECO:0007669"/>
    <property type="project" value="UniProtKB-KW"/>
</dbReference>
<keyword evidence="22" id="KW-1185">Reference proteome</keyword>
<evidence type="ECO:0000256" key="9">
    <source>
        <dbReference type="ARBA" id="ARBA00022833"/>
    </source>
</evidence>
<keyword evidence="9 17" id="KW-0862">Zinc</keyword>
<feature type="region of interest" description="Disordered" evidence="18">
    <location>
        <begin position="79"/>
        <end position="101"/>
    </location>
</feature>
<evidence type="ECO:0000256" key="13">
    <source>
        <dbReference type="ARBA" id="ARBA00023239"/>
    </source>
</evidence>
<keyword evidence="13 17" id="KW-0456">Lyase</keyword>
<dbReference type="GO" id="GO:0005886">
    <property type="term" value="C:plasma membrane"/>
    <property type="evidence" value="ECO:0007669"/>
    <property type="project" value="UniProtKB-SubCell"/>
</dbReference>
<comment type="catalytic activity">
    <reaction evidence="16">
        <text>hydrogencarbonate + H(+) = CO2 + H2O</text>
        <dbReference type="Rhea" id="RHEA:10748"/>
        <dbReference type="ChEBI" id="CHEBI:15377"/>
        <dbReference type="ChEBI" id="CHEBI:15378"/>
        <dbReference type="ChEBI" id="CHEBI:16526"/>
        <dbReference type="ChEBI" id="CHEBI:17544"/>
        <dbReference type="EC" id="4.2.1.1"/>
    </reaction>
    <physiologicalReaction direction="left-to-right" evidence="16">
        <dbReference type="Rhea" id="RHEA:10749"/>
    </physiologicalReaction>
    <physiologicalReaction direction="right-to-left" evidence="16">
        <dbReference type="Rhea" id="RHEA:10750"/>
    </physiologicalReaction>
</comment>
<dbReference type="CDD" id="cd03117">
    <property type="entry name" value="alpha_CA_IV_XV_like"/>
    <property type="match status" value="1"/>
</dbReference>
<evidence type="ECO:0000256" key="17">
    <source>
        <dbReference type="RuleBase" id="RU367011"/>
    </source>
</evidence>
<proteinExistence type="inferred from homology"/>
<evidence type="ECO:0000259" key="20">
    <source>
        <dbReference type="PROSITE" id="PS51144"/>
    </source>
</evidence>
<keyword evidence="11" id="KW-1015">Disulfide bond</keyword>
<evidence type="ECO:0000313" key="22">
    <source>
        <dbReference type="Proteomes" id="UP000261360"/>
    </source>
</evidence>
<dbReference type="PROSITE" id="PS00162">
    <property type="entry name" value="ALPHA_CA_1"/>
    <property type="match status" value="1"/>
</dbReference>
<evidence type="ECO:0000256" key="18">
    <source>
        <dbReference type="SAM" id="MobiDB-lite"/>
    </source>
</evidence>
<evidence type="ECO:0000256" key="10">
    <source>
        <dbReference type="ARBA" id="ARBA00023136"/>
    </source>
</evidence>
<organism evidence="21 22">
    <name type="scientific">Seriola lalandi dorsalis</name>
    <dbReference type="NCBI Taxonomy" id="1841481"/>
    <lineage>
        <taxon>Eukaryota</taxon>
        <taxon>Metazoa</taxon>
        <taxon>Chordata</taxon>
        <taxon>Craniata</taxon>
        <taxon>Vertebrata</taxon>
        <taxon>Euteleostomi</taxon>
        <taxon>Actinopterygii</taxon>
        <taxon>Neopterygii</taxon>
        <taxon>Teleostei</taxon>
        <taxon>Neoteleostei</taxon>
        <taxon>Acanthomorphata</taxon>
        <taxon>Carangaria</taxon>
        <taxon>Carangiformes</taxon>
        <taxon>Carangidae</taxon>
        <taxon>Seriola</taxon>
    </lineage>
</organism>
<dbReference type="STRING" id="1841481.ENSSLDP00000012181"/>
<reference evidence="21" key="2">
    <citation type="submission" date="2025-09" db="UniProtKB">
        <authorList>
            <consortium name="Ensembl"/>
        </authorList>
    </citation>
    <scope>IDENTIFICATION</scope>
</reference>
<dbReference type="SUPFAM" id="SSF51069">
    <property type="entry name" value="Carbonic anhydrase"/>
    <property type="match status" value="1"/>
</dbReference>
<comment type="cofactor">
    <cofactor evidence="1 17">
        <name>Zn(2+)</name>
        <dbReference type="ChEBI" id="CHEBI:29105"/>
    </cofactor>
</comment>